<organism evidence="9 10">
    <name type="scientific">Lachnoclostridium phocaeense</name>
    <dbReference type="NCBI Taxonomy" id="1871021"/>
    <lineage>
        <taxon>Bacteria</taxon>
        <taxon>Bacillati</taxon>
        <taxon>Bacillota</taxon>
        <taxon>Clostridia</taxon>
        <taxon>Lachnospirales</taxon>
        <taxon>Lachnospiraceae</taxon>
    </lineage>
</organism>
<dbReference type="InterPro" id="IPR036412">
    <property type="entry name" value="HAD-like_sf"/>
</dbReference>
<dbReference type="SUPFAM" id="SSF81665">
    <property type="entry name" value="Calcium ATPase, transmembrane domain M"/>
    <property type="match status" value="1"/>
</dbReference>
<evidence type="ECO:0000313" key="10">
    <source>
        <dbReference type="Proteomes" id="UP000769156"/>
    </source>
</evidence>
<dbReference type="PROSITE" id="PS00154">
    <property type="entry name" value="ATPASE_E1_E2"/>
    <property type="match status" value="1"/>
</dbReference>
<comment type="subcellular location">
    <subcellularLocation>
        <location evidence="1">Membrane</location>
        <topology evidence="1">Multi-pass membrane protein</topology>
    </subcellularLocation>
</comment>
<dbReference type="GO" id="GO:0016020">
    <property type="term" value="C:membrane"/>
    <property type="evidence" value="ECO:0007669"/>
    <property type="project" value="UniProtKB-SubCell"/>
</dbReference>
<evidence type="ECO:0000256" key="2">
    <source>
        <dbReference type="ARBA" id="ARBA00022692"/>
    </source>
</evidence>
<feature type="domain" description="P-type ATPase A" evidence="8">
    <location>
        <begin position="123"/>
        <end position="219"/>
    </location>
</feature>
<dbReference type="InterPro" id="IPR023214">
    <property type="entry name" value="HAD_sf"/>
</dbReference>
<gene>
    <name evidence="9" type="ORF">K8V82_09975</name>
</gene>
<comment type="caution">
    <text evidence="9">The sequence shown here is derived from an EMBL/GenBank/DDBJ whole genome shotgun (WGS) entry which is preliminary data.</text>
</comment>
<feature type="transmembrane region" description="Helical" evidence="7">
    <location>
        <begin position="654"/>
        <end position="672"/>
    </location>
</feature>
<dbReference type="SFLD" id="SFLDS00003">
    <property type="entry name" value="Haloacid_Dehalogenase"/>
    <property type="match status" value="1"/>
</dbReference>
<dbReference type="InterPro" id="IPR008250">
    <property type="entry name" value="ATPase_P-typ_transduc_dom_A_sf"/>
</dbReference>
<feature type="transmembrane region" description="Helical" evidence="7">
    <location>
        <begin position="624"/>
        <end position="648"/>
    </location>
</feature>
<dbReference type="SUPFAM" id="SSF56784">
    <property type="entry name" value="HAD-like"/>
    <property type="match status" value="1"/>
</dbReference>
<evidence type="ECO:0000313" key="9">
    <source>
        <dbReference type="EMBL" id="HJF95096.1"/>
    </source>
</evidence>
<dbReference type="Gene3D" id="3.40.50.1000">
    <property type="entry name" value="HAD superfamily/HAD-like"/>
    <property type="match status" value="1"/>
</dbReference>
<feature type="transmembrane region" description="Helical" evidence="7">
    <location>
        <begin position="274"/>
        <end position="296"/>
    </location>
</feature>
<reference evidence="9" key="1">
    <citation type="journal article" date="2021" name="PeerJ">
        <title>Extensive microbial diversity within the chicken gut microbiome revealed by metagenomics and culture.</title>
        <authorList>
            <person name="Gilroy R."/>
            <person name="Ravi A."/>
            <person name="Getino M."/>
            <person name="Pursley I."/>
            <person name="Horton D.L."/>
            <person name="Alikhan N.F."/>
            <person name="Baker D."/>
            <person name="Gharbi K."/>
            <person name="Hall N."/>
            <person name="Watson M."/>
            <person name="Adriaenssens E.M."/>
            <person name="Foster-Nyarko E."/>
            <person name="Jarju S."/>
            <person name="Secka A."/>
            <person name="Antonio M."/>
            <person name="Oren A."/>
            <person name="Chaudhuri R.R."/>
            <person name="La Ragione R."/>
            <person name="Hildebrand F."/>
            <person name="Pallen M.J."/>
        </authorList>
    </citation>
    <scope>NUCLEOTIDE SEQUENCE</scope>
    <source>
        <strain evidence="9">ChiSjej5B23-16112</strain>
    </source>
</reference>
<feature type="transmembrane region" description="Helical" evidence="7">
    <location>
        <begin position="240"/>
        <end position="262"/>
    </location>
</feature>
<dbReference type="InterPro" id="IPR023299">
    <property type="entry name" value="ATPase_P-typ_cyto_dom_N"/>
</dbReference>
<evidence type="ECO:0000256" key="1">
    <source>
        <dbReference type="ARBA" id="ARBA00004141"/>
    </source>
</evidence>
<dbReference type="InterPro" id="IPR044492">
    <property type="entry name" value="P_typ_ATPase_HD_dom"/>
</dbReference>
<dbReference type="Gene3D" id="1.20.1110.10">
    <property type="entry name" value="Calcium-transporting ATPase, transmembrane domain"/>
    <property type="match status" value="1"/>
</dbReference>
<evidence type="ECO:0000256" key="4">
    <source>
        <dbReference type="ARBA" id="ARBA00022989"/>
    </source>
</evidence>
<keyword evidence="2 7" id="KW-0812">Transmembrane</keyword>
<dbReference type="EMBL" id="DYVY01000164">
    <property type="protein sequence ID" value="HJF95096.1"/>
    <property type="molecule type" value="Genomic_DNA"/>
</dbReference>
<feature type="transmembrane region" description="Helical" evidence="7">
    <location>
        <begin position="719"/>
        <end position="736"/>
    </location>
</feature>
<name>A0A921LEL4_9FIRM</name>
<reference evidence="9" key="2">
    <citation type="submission" date="2021-09" db="EMBL/GenBank/DDBJ databases">
        <authorList>
            <person name="Gilroy R."/>
        </authorList>
    </citation>
    <scope>NUCLEOTIDE SEQUENCE</scope>
    <source>
        <strain evidence="9">ChiSjej5B23-16112</strain>
    </source>
</reference>
<dbReference type="Pfam" id="PF00702">
    <property type="entry name" value="Hydrolase"/>
    <property type="match status" value="1"/>
</dbReference>
<evidence type="ECO:0000256" key="7">
    <source>
        <dbReference type="SAM" id="Phobius"/>
    </source>
</evidence>
<feature type="region of interest" description="Disordered" evidence="6">
    <location>
        <begin position="1"/>
        <end position="38"/>
    </location>
</feature>
<dbReference type="SUPFAM" id="SSF81653">
    <property type="entry name" value="Calcium ATPase, transduction domain A"/>
    <property type="match status" value="1"/>
</dbReference>
<sequence length="821" mass="90462">MTRKKRKTKAKVQEKSERRSRRIQTTRYDPDPQEGLTSQQVQEHRMHGWTNISVDPPAKTTKEIIHENVFTYFNLIFIVLGILLCLVGSFRNLTFLPVVIINTLIGIVQEVRSKNVLEKMSMLNAPHARVVRDGKIKKVNSEELVLDDIVIFGAGNQICADAVVSSGEVQVNESLLTGESDEITKRRGDKLMSGSFVVSGECRARLDKVGEDSYISRLTMEAKAMDDQEQSEMIRSLDKLVKWVGIIIIPIGLILFSQSFFFNHEGFAQSVTSMVAAVIGMIPEGLYLLASVALAVSAMRLASQKVLLHDMKSIETLARVNVLCVDKTGTITENTMTVNRVEPTLDYREKEEEYPPLEKMLGDFAAAMSEDNITMAALKEYFQENTGKKPVSLTSFSSAVKYSSVTYKDGAYVLGAPEMVLRDDYVLYEAEIEQFTRKGYRVLVFGKYAGEIDGKPLTEKVTPLGYVMLSNPIRQNAPETFAYFAEQGVDIKVISGDNPVTVSEVASQAGIAGAENYVDASTLKTDQDVAAAMKKYTVFGRVTPNQKRQFVNVLKEQGNTVAMTGDGVNDILALKDADCSIAMASGSEAASQAAQVVLLESDFSCMPSVVLEGRRVVNNIQRSASLFLVKNIFSLLLSVFSAVFMITYPLEPSQISLISMFTIGVPAFFLALEPNKNRIQGHFLPNVFLKALPGGLTDVLIVGALVIFGQTFEVGQKDIATAATILLAIVGFMVLWKISQPMNPIRIAVLVGCGIALVFSSIYLGDLFAITAMSTKCIMLFIVFSIAAEPVFRYLSFLVEAIGKFGKRLFQWHEKNKGKTA</sequence>
<proteinExistence type="predicted"/>
<dbReference type="InterPro" id="IPR018303">
    <property type="entry name" value="ATPase_P-typ_P_site"/>
</dbReference>
<accession>A0A921LEL4</accession>
<keyword evidence="5 7" id="KW-0472">Membrane</keyword>
<protein>
    <submittedName>
        <fullName evidence="9">HAD-IC family P-type ATPase</fullName>
    </submittedName>
</protein>
<evidence type="ECO:0000256" key="3">
    <source>
        <dbReference type="ARBA" id="ARBA00022967"/>
    </source>
</evidence>
<dbReference type="NCBIfam" id="TIGR01494">
    <property type="entry name" value="ATPase_P-type"/>
    <property type="match status" value="2"/>
</dbReference>
<dbReference type="InterPro" id="IPR023298">
    <property type="entry name" value="ATPase_P-typ_TM_dom_sf"/>
</dbReference>
<dbReference type="PRINTS" id="PR00120">
    <property type="entry name" value="HATPASE"/>
</dbReference>
<keyword evidence="4 7" id="KW-1133">Transmembrane helix</keyword>
<dbReference type="SFLD" id="SFLDF00027">
    <property type="entry name" value="p-type_atpase"/>
    <property type="match status" value="1"/>
</dbReference>
<feature type="transmembrane region" description="Helical" evidence="7">
    <location>
        <begin position="95"/>
        <end position="112"/>
    </location>
</feature>
<dbReference type="Gene3D" id="2.70.150.10">
    <property type="entry name" value="Calcium-transporting ATPase, cytoplasmic transduction domain A"/>
    <property type="match status" value="1"/>
</dbReference>
<dbReference type="Proteomes" id="UP000769156">
    <property type="component" value="Unassembled WGS sequence"/>
</dbReference>
<dbReference type="Gene3D" id="3.40.1110.10">
    <property type="entry name" value="Calcium-transporting ATPase, cytoplasmic domain N"/>
    <property type="match status" value="1"/>
</dbReference>
<feature type="compositionally biased region" description="Basic residues" evidence="6">
    <location>
        <begin position="1"/>
        <end position="10"/>
    </location>
</feature>
<dbReference type="AlphaFoldDB" id="A0A921LEL4"/>
<dbReference type="OrthoDB" id="9760364at2"/>
<evidence type="ECO:0000259" key="8">
    <source>
        <dbReference type="Pfam" id="PF00122"/>
    </source>
</evidence>
<evidence type="ECO:0000256" key="5">
    <source>
        <dbReference type="ARBA" id="ARBA00023136"/>
    </source>
</evidence>
<dbReference type="InterPro" id="IPR001757">
    <property type="entry name" value="P_typ_ATPase"/>
</dbReference>
<dbReference type="Pfam" id="PF00122">
    <property type="entry name" value="E1-E2_ATPase"/>
    <property type="match status" value="1"/>
</dbReference>
<dbReference type="SFLD" id="SFLDG00002">
    <property type="entry name" value="C1.7:_P-type_atpase_like"/>
    <property type="match status" value="1"/>
</dbReference>
<dbReference type="PANTHER" id="PTHR42861">
    <property type="entry name" value="CALCIUM-TRANSPORTING ATPASE"/>
    <property type="match status" value="1"/>
</dbReference>
<dbReference type="InterPro" id="IPR059000">
    <property type="entry name" value="ATPase_P-type_domA"/>
</dbReference>
<dbReference type="GO" id="GO:0016887">
    <property type="term" value="F:ATP hydrolysis activity"/>
    <property type="evidence" value="ECO:0007669"/>
    <property type="project" value="InterPro"/>
</dbReference>
<evidence type="ECO:0000256" key="6">
    <source>
        <dbReference type="SAM" id="MobiDB-lite"/>
    </source>
</evidence>
<dbReference type="PRINTS" id="PR00119">
    <property type="entry name" value="CATATPASE"/>
</dbReference>
<feature type="transmembrane region" description="Helical" evidence="7">
    <location>
        <begin position="748"/>
        <end position="772"/>
    </location>
</feature>
<dbReference type="GO" id="GO:0005524">
    <property type="term" value="F:ATP binding"/>
    <property type="evidence" value="ECO:0007669"/>
    <property type="project" value="InterPro"/>
</dbReference>
<keyword evidence="3" id="KW-1278">Translocase</keyword>
<feature type="transmembrane region" description="Helical" evidence="7">
    <location>
        <begin position="69"/>
        <end position="89"/>
    </location>
</feature>
<dbReference type="CDD" id="cd02609">
    <property type="entry name" value="P-type_ATPase"/>
    <property type="match status" value="1"/>
</dbReference>
<feature type="transmembrane region" description="Helical" evidence="7">
    <location>
        <begin position="684"/>
        <end position="707"/>
    </location>
</feature>
<feature type="transmembrane region" description="Helical" evidence="7">
    <location>
        <begin position="778"/>
        <end position="799"/>
    </location>
</feature>